<dbReference type="Pfam" id="PF08241">
    <property type="entry name" value="Methyltransf_11"/>
    <property type="match status" value="1"/>
</dbReference>
<accession>A0A6J4RNI2</accession>
<evidence type="ECO:0000313" key="2">
    <source>
        <dbReference type="EMBL" id="CAA9477168.1"/>
    </source>
</evidence>
<dbReference type="InterPro" id="IPR052356">
    <property type="entry name" value="Thiol_S-MT"/>
</dbReference>
<reference evidence="2" key="1">
    <citation type="submission" date="2020-02" db="EMBL/GenBank/DDBJ databases">
        <authorList>
            <person name="Meier V. D."/>
        </authorList>
    </citation>
    <scope>NUCLEOTIDE SEQUENCE</scope>
    <source>
        <strain evidence="2">AVDCRST_MAG12</strain>
    </source>
</reference>
<protein>
    <recommendedName>
        <fullName evidence="1">Methyltransferase type 11 domain-containing protein</fullName>
    </recommendedName>
</protein>
<sequence length="217" mass="23740">MWQTRAETMSTNTRDGHPLFAALYDGLGAFAERGWMGRRRYRLLAGAPGRVLEIGGGTGANLPHYRDVARVVVAEPDPHMRRRLRRKLGRARVPVEVSEAGAEALPFADGSFDAVVSTLVLCSVSYQGEALAEIRRVLRPGGRLLFIEHVRGEGSVARAQDRVLPVWRPLFAGCHPNRDTLGSIRAAGFEIGALDRFVPPGPFTGLVPHVQREAFAP</sequence>
<dbReference type="InterPro" id="IPR013216">
    <property type="entry name" value="Methyltransf_11"/>
</dbReference>
<dbReference type="Gene3D" id="3.40.50.150">
    <property type="entry name" value="Vaccinia Virus protein VP39"/>
    <property type="match status" value="1"/>
</dbReference>
<gene>
    <name evidence="2" type="ORF">AVDCRST_MAG12-1263</name>
</gene>
<dbReference type="SUPFAM" id="SSF53335">
    <property type="entry name" value="S-adenosyl-L-methionine-dependent methyltransferases"/>
    <property type="match status" value="1"/>
</dbReference>
<dbReference type="InterPro" id="IPR029063">
    <property type="entry name" value="SAM-dependent_MTases_sf"/>
</dbReference>
<name>A0A6J4RNI2_9ACTN</name>
<dbReference type="PANTHER" id="PTHR45036:SF1">
    <property type="entry name" value="METHYLTRANSFERASE LIKE 7A"/>
    <property type="match status" value="1"/>
</dbReference>
<dbReference type="AlphaFoldDB" id="A0A6J4RNI2"/>
<dbReference type="GO" id="GO:0008757">
    <property type="term" value="F:S-adenosylmethionine-dependent methyltransferase activity"/>
    <property type="evidence" value="ECO:0007669"/>
    <property type="project" value="InterPro"/>
</dbReference>
<evidence type="ECO:0000259" key="1">
    <source>
        <dbReference type="Pfam" id="PF08241"/>
    </source>
</evidence>
<proteinExistence type="predicted"/>
<organism evidence="2">
    <name type="scientific">uncultured Rubrobacteraceae bacterium</name>
    <dbReference type="NCBI Taxonomy" id="349277"/>
    <lineage>
        <taxon>Bacteria</taxon>
        <taxon>Bacillati</taxon>
        <taxon>Actinomycetota</taxon>
        <taxon>Rubrobacteria</taxon>
        <taxon>Rubrobacterales</taxon>
        <taxon>Rubrobacteraceae</taxon>
        <taxon>environmental samples</taxon>
    </lineage>
</organism>
<dbReference type="PANTHER" id="PTHR45036">
    <property type="entry name" value="METHYLTRANSFERASE LIKE 7B"/>
    <property type="match status" value="1"/>
</dbReference>
<dbReference type="CDD" id="cd02440">
    <property type="entry name" value="AdoMet_MTases"/>
    <property type="match status" value="1"/>
</dbReference>
<dbReference type="EMBL" id="CADCVK010000198">
    <property type="protein sequence ID" value="CAA9477168.1"/>
    <property type="molecule type" value="Genomic_DNA"/>
</dbReference>
<feature type="domain" description="Methyltransferase type 11" evidence="1">
    <location>
        <begin position="52"/>
        <end position="146"/>
    </location>
</feature>